<dbReference type="PROSITE" id="PS00571">
    <property type="entry name" value="AMIDASES"/>
    <property type="match status" value="1"/>
</dbReference>
<dbReference type="Pfam" id="PF01425">
    <property type="entry name" value="Amidase"/>
    <property type="match status" value="1"/>
</dbReference>
<dbReference type="PANTHER" id="PTHR43372:SF4">
    <property type="entry name" value="FATTY-ACID AMIDE HYDROLASE 2"/>
    <property type="match status" value="1"/>
</dbReference>
<protein>
    <submittedName>
        <fullName evidence="2">Amidase</fullName>
    </submittedName>
</protein>
<dbReference type="Proteomes" id="UP000464389">
    <property type="component" value="Chromosome"/>
</dbReference>
<accession>A0A6P1UZM9</accession>
<dbReference type="InterPro" id="IPR052739">
    <property type="entry name" value="FAAH2"/>
</dbReference>
<dbReference type="PANTHER" id="PTHR43372">
    <property type="entry name" value="FATTY-ACID AMIDE HYDROLASE"/>
    <property type="match status" value="1"/>
</dbReference>
<dbReference type="SUPFAM" id="SSF75304">
    <property type="entry name" value="Amidase signature (AS) enzymes"/>
    <property type="match status" value="1"/>
</dbReference>
<organism evidence="2 3">
    <name type="scientific">Klebsiella michiganensis</name>
    <dbReference type="NCBI Taxonomy" id="1134687"/>
    <lineage>
        <taxon>Bacteria</taxon>
        <taxon>Pseudomonadati</taxon>
        <taxon>Pseudomonadota</taxon>
        <taxon>Gammaproteobacteria</taxon>
        <taxon>Enterobacterales</taxon>
        <taxon>Enterobacteriaceae</taxon>
        <taxon>Klebsiella/Raoultella group</taxon>
        <taxon>Klebsiella</taxon>
    </lineage>
</organism>
<dbReference type="InterPro" id="IPR023631">
    <property type="entry name" value="Amidase_dom"/>
</dbReference>
<dbReference type="AlphaFoldDB" id="A0A6P1UZM9"/>
<dbReference type="InterPro" id="IPR020556">
    <property type="entry name" value="Amidase_CS"/>
</dbReference>
<feature type="domain" description="Amidase" evidence="1">
    <location>
        <begin position="19"/>
        <end position="457"/>
    </location>
</feature>
<evidence type="ECO:0000259" key="1">
    <source>
        <dbReference type="Pfam" id="PF01425"/>
    </source>
</evidence>
<sequence>MSAIEISRLIASRQISVYEAVSSHIDQAQRANANINAIIGPRYDEALAQAKEFDRVATIARDQPLFGVPFTVKESIAVQGLPNTYGSYYRRTDIANKHATAVERLLNAGAILIGQTNLSELALWPECANVIYGKTSNPYSPGHTSGGSSGGDAAIVSAGGVPFALGTDGGGSVRIPAAHCGVFGHKPSSKFVPMSGHFPLDRYCSQYPSSQFIARFFSMGPLCRKAEDLLPLLKIISGPDGIDKNINSNFDCNQQLDSLKGIKVYLLADKLHPLLKSVAPNVEQNLRSVASVLEKEGAEIIPCHLPFLADACELWFDIVLTAQNITLSSAVNEDRSLIAEMLYMISGKKRMMLSTLLLLFTEKIATLNKKSYVQFLYIKNKISLQLNAYLDDKSVLLLPTYPTTATKHNRSYISPFEFLYSALFNVLELPATSIPVSFSTDNFPVSIQIAGAHGCDHLPISLACYLEKILGGWKLPTMA</sequence>
<dbReference type="GO" id="GO:0012505">
    <property type="term" value="C:endomembrane system"/>
    <property type="evidence" value="ECO:0007669"/>
    <property type="project" value="TreeGrafter"/>
</dbReference>
<name>A0A6P1UZM9_9ENTR</name>
<evidence type="ECO:0000313" key="2">
    <source>
        <dbReference type="EMBL" id="QHS47555.1"/>
    </source>
</evidence>
<gene>
    <name evidence="2" type="ORF">GW952_19040</name>
</gene>
<dbReference type="InterPro" id="IPR036928">
    <property type="entry name" value="AS_sf"/>
</dbReference>
<reference evidence="2 3" key="1">
    <citation type="submission" date="2020-01" db="EMBL/GenBank/DDBJ databases">
        <title>Bactrocera dorsalis gut bacteria genome.</title>
        <authorList>
            <person name="Zhang H."/>
            <person name="Cai Z."/>
        </authorList>
    </citation>
    <scope>NUCLEOTIDE SEQUENCE [LARGE SCALE GENOMIC DNA]</scope>
    <source>
        <strain evidence="2 3">BD177</strain>
    </source>
</reference>
<dbReference type="RefSeq" id="WP_162122120.1">
    <property type="nucleotide sequence ID" value="NZ_CP048108.1"/>
</dbReference>
<dbReference type="Gene3D" id="3.90.1300.10">
    <property type="entry name" value="Amidase signature (AS) domain"/>
    <property type="match status" value="1"/>
</dbReference>
<dbReference type="EMBL" id="CP048108">
    <property type="protein sequence ID" value="QHS47555.1"/>
    <property type="molecule type" value="Genomic_DNA"/>
</dbReference>
<evidence type="ECO:0000313" key="3">
    <source>
        <dbReference type="Proteomes" id="UP000464389"/>
    </source>
</evidence>
<proteinExistence type="predicted"/>